<reference evidence="10 11" key="1">
    <citation type="submission" date="2016-10" db="EMBL/GenBank/DDBJ databases">
        <authorList>
            <person name="de Groot N.N."/>
        </authorList>
    </citation>
    <scope>NUCLEOTIDE SEQUENCE [LARGE SCALE GENOMIC DNA]</scope>
    <source>
        <strain evidence="10 11">DSM 527</strain>
    </source>
</reference>
<dbReference type="EMBL" id="FNBN01000002">
    <property type="protein sequence ID" value="SDF67177.1"/>
    <property type="molecule type" value="Genomic_DNA"/>
</dbReference>
<dbReference type="Pfam" id="PF12320">
    <property type="entry name" value="SbcD_C"/>
    <property type="match status" value="1"/>
</dbReference>
<keyword evidence="7" id="KW-0235">DNA replication</keyword>
<dbReference type="Pfam" id="PF00149">
    <property type="entry name" value="Metallophos"/>
    <property type="match status" value="1"/>
</dbReference>
<evidence type="ECO:0000256" key="2">
    <source>
        <dbReference type="ARBA" id="ARBA00011322"/>
    </source>
</evidence>
<dbReference type="Proteomes" id="UP000199045">
    <property type="component" value="Unassembled WGS sequence"/>
</dbReference>
<dbReference type="SUPFAM" id="SSF56300">
    <property type="entry name" value="Metallo-dependent phosphatases"/>
    <property type="match status" value="1"/>
</dbReference>
<dbReference type="GO" id="GO:0008408">
    <property type="term" value="F:3'-5' exonuclease activity"/>
    <property type="evidence" value="ECO:0007669"/>
    <property type="project" value="InterPro"/>
</dbReference>
<name>A0A1G7MZT8_CHIFI</name>
<dbReference type="InterPro" id="IPR029052">
    <property type="entry name" value="Metallo-depent_PP-like"/>
</dbReference>
<evidence type="ECO:0000259" key="9">
    <source>
        <dbReference type="Pfam" id="PF12320"/>
    </source>
</evidence>
<dbReference type="PANTHER" id="PTHR30337">
    <property type="entry name" value="COMPONENT OF ATP-DEPENDENT DSDNA EXONUCLEASE"/>
    <property type="match status" value="1"/>
</dbReference>
<evidence type="ECO:0000256" key="7">
    <source>
        <dbReference type="RuleBase" id="RU363069"/>
    </source>
</evidence>
<dbReference type="RefSeq" id="WP_089831117.1">
    <property type="nucleotide sequence ID" value="NZ_FNBN01000002.1"/>
</dbReference>
<comment type="function">
    <text evidence="7">SbcCD cleaves DNA hairpin structures. These structures can inhibit DNA replication and are intermediates in certain DNA recombination reactions. The complex acts as a 3'-&gt;5' double strand exonuclease that can open hairpins. It also has a 5' single-strand endonuclease activity.</text>
</comment>
<protein>
    <recommendedName>
        <fullName evidence="3 7">Nuclease SbcCD subunit D</fullName>
    </recommendedName>
</protein>
<comment type="similarity">
    <text evidence="1 7">Belongs to the SbcD family.</text>
</comment>
<dbReference type="NCBIfam" id="TIGR00619">
    <property type="entry name" value="sbcd"/>
    <property type="match status" value="1"/>
</dbReference>
<dbReference type="GO" id="GO:0004519">
    <property type="term" value="F:endonuclease activity"/>
    <property type="evidence" value="ECO:0007669"/>
    <property type="project" value="UniProtKB-KW"/>
</dbReference>
<comment type="subunit">
    <text evidence="2 7">Heterodimer of SbcC and SbcD.</text>
</comment>
<dbReference type="InterPro" id="IPR004593">
    <property type="entry name" value="SbcD"/>
</dbReference>
<evidence type="ECO:0000256" key="1">
    <source>
        <dbReference type="ARBA" id="ARBA00010555"/>
    </source>
</evidence>
<dbReference type="InterPro" id="IPR050535">
    <property type="entry name" value="DNA_Repair-Maintenance_Comp"/>
</dbReference>
<dbReference type="OrthoDB" id="9773856at2"/>
<dbReference type="GO" id="GO:0006310">
    <property type="term" value="P:DNA recombination"/>
    <property type="evidence" value="ECO:0007669"/>
    <property type="project" value="UniProtKB-KW"/>
</dbReference>
<evidence type="ECO:0000259" key="8">
    <source>
        <dbReference type="Pfam" id="PF00149"/>
    </source>
</evidence>
<dbReference type="PANTHER" id="PTHR30337:SF0">
    <property type="entry name" value="NUCLEASE SBCCD SUBUNIT D"/>
    <property type="match status" value="1"/>
</dbReference>
<keyword evidence="4 7" id="KW-0540">Nuclease</keyword>
<dbReference type="InterPro" id="IPR026843">
    <property type="entry name" value="SbcD_C"/>
</dbReference>
<organism evidence="10 11">
    <name type="scientific">Chitinophaga filiformis</name>
    <name type="common">Myxococcus filiformis</name>
    <name type="synonym">Flexibacter filiformis</name>
    <dbReference type="NCBI Taxonomy" id="104663"/>
    <lineage>
        <taxon>Bacteria</taxon>
        <taxon>Pseudomonadati</taxon>
        <taxon>Bacteroidota</taxon>
        <taxon>Chitinophagia</taxon>
        <taxon>Chitinophagales</taxon>
        <taxon>Chitinophagaceae</taxon>
        <taxon>Chitinophaga</taxon>
    </lineage>
</organism>
<feature type="domain" description="Calcineurin-like phosphoesterase" evidence="8">
    <location>
        <begin position="1"/>
        <end position="108"/>
    </location>
</feature>
<evidence type="ECO:0000256" key="6">
    <source>
        <dbReference type="ARBA" id="ARBA00022839"/>
    </source>
</evidence>
<dbReference type="CDD" id="cd00840">
    <property type="entry name" value="MPP_Mre11_N"/>
    <property type="match status" value="1"/>
</dbReference>
<dbReference type="InterPro" id="IPR004843">
    <property type="entry name" value="Calcineurin-like_PHP"/>
</dbReference>
<gene>
    <name evidence="7" type="primary">sbcD</name>
    <name evidence="10" type="ORF">SAMN04488121_102614</name>
</gene>
<feature type="domain" description="Nuclease SbcCD subunit D C-terminal" evidence="9">
    <location>
        <begin position="285"/>
        <end position="389"/>
    </location>
</feature>
<sequence length="414" mass="46352">MKILHTADWHIGQTFYQYDRTYEHQQFLNWLVNTIKEKDIELLIISGDVFDVANPAAGSIKLFYSFLNNAVKAQPDLQVIITAGNHDSAARLEAPKPLLESSNIHIVGMIERREDGSIDYEKMIIPVKDKQGNTVLWCLAIPFLRMGDYPSVAESAALYADGVSALYKEAYEYALTKKQDGQGIIAMAHLHTLDAELSDHDKTERVIMGGIEFVPAKAFHEDILYTALGHIHKAQKIGGKENIRYSGSPLPMSFSEMNYRHQVVTFDITEGNISDIELCEIPVTTELLRVPSKPLPLPEVLEQLSQLPEAGEDIDIAPYLEVRVLLEGPEPALRHKVETALAGRHARLAKIDVSYPSGKAENGTETTISANQLQELNPLDVFKQIYRADYNSDTPEELVALFNQVLQEITTKEQ</sequence>
<evidence type="ECO:0000256" key="3">
    <source>
        <dbReference type="ARBA" id="ARBA00013365"/>
    </source>
</evidence>
<keyword evidence="5 7" id="KW-0378">Hydrolase</keyword>
<accession>A0A1G7MZT8</accession>
<evidence type="ECO:0000256" key="5">
    <source>
        <dbReference type="ARBA" id="ARBA00022801"/>
    </source>
</evidence>
<evidence type="ECO:0000313" key="10">
    <source>
        <dbReference type="EMBL" id="SDF67177.1"/>
    </source>
</evidence>
<dbReference type="InterPro" id="IPR041796">
    <property type="entry name" value="Mre11_N"/>
</dbReference>
<dbReference type="STRING" id="104663.SAMN04488121_102614"/>
<keyword evidence="6 7" id="KW-0269">Exonuclease</keyword>
<dbReference type="Gene3D" id="3.60.21.10">
    <property type="match status" value="1"/>
</dbReference>
<dbReference type="GO" id="GO:0006260">
    <property type="term" value="P:DNA replication"/>
    <property type="evidence" value="ECO:0007669"/>
    <property type="project" value="UniProtKB-KW"/>
</dbReference>
<proteinExistence type="inferred from homology"/>
<keyword evidence="7" id="KW-0255">Endonuclease</keyword>
<keyword evidence="7" id="KW-0233">DNA recombination</keyword>
<evidence type="ECO:0000313" key="11">
    <source>
        <dbReference type="Proteomes" id="UP000199045"/>
    </source>
</evidence>
<evidence type="ECO:0000256" key="4">
    <source>
        <dbReference type="ARBA" id="ARBA00022722"/>
    </source>
</evidence>
<dbReference type="AlphaFoldDB" id="A0A1G7MZT8"/>